<name>A0A238V2H7_9PSEU</name>
<evidence type="ECO:0000313" key="2">
    <source>
        <dbReference type="Proteomes" id="UP000198348"/>
    </source>
</evidence>
<proteinExistence type="predicted"/>
<sequence length="209" mass="22685">MDHDIEQACHDLLLRLAGRLPDGMLWRYRDWLGSGAVTAIARILPKSLLKQGIDVDETEYELMMACLVPYGADHHAVSSALGVDGARPRGYTFSGSAPERMNNVDPVSDVIHAALRGRPDVGEVRQSWRYGGTAEEPEMKRVLLVTALTGLPRLGAELQRVLRALGDEEPGVEVIAPESEVGEYHRAALANSTLLCAGAVEARHRVVAA</sequence>
<dbReference type="OrthoDB" id="3576083at2"/>
<organism evidence="1 2">
    <name type="scientific">Haloechinothrix alba</name>
    <dbReference type="NCBI Taxonomy" id="664784"/>
    <lineage>
        <taxon>Bacteria</taxon>
        <taxon>Bacillati</taxon>
        <taxon>Actinomycetota</taxon>
        <taxon>Actinomycetes</taxon>
        <taxon>Pseudonocardiales</taxon>
        <taxon>Pseudonocardiaceae</taxon>
        <taxon>Haloechinothrix</taxon>
    </lineage>
</organism>
<protein>
    <submittedName>
        <fullName evidence="1">Uncharacterized protein</fullName>
    </submittedName>
</protein>
<accession>A0A238V2H7</accession>
<evidence type="ECO:0000313" key="1">
    <source>
        <dbReference type="EMBL" id="SNR28635.1"/>
    </source>
</evidence>
<dbReference type="EMBL" id="FZNW01000001">
    <property type="protein sequence ID" value="SNR28635.1"/>
    <property type="molecule type" value="Genomic_DNA"/>
</dbReference>
<dbReference type="AlphaFoldDB" id="A0A238V2H7"/>
<reference evidence="1 2" key="1">
    <citation type="submission" date="2017-06" db="EMBL/GenBank/DDBJ databases">
        <authorList>
            <person name="Kim H.J."/>
            <person name="Triplett B.A."/>
        </authorList>
    </citation>
    <scope>NUCLEOTIDE SEQUENCE [LARGE SCALE GENOMIC DNA]</scope>
    <source>
        <strain evidence="1 2">DSM 45207</strain>
    </source>
</reference>
<dbReference type="RefSeq" id="WP_089299562.1">
    <property type="nucleotide sequence ID" value="NZ_FZNW01000001.1"/>
</dbReference>
<dbReference type="Proteomes" id="UP000198348">
    <property type="component" value="Unassembled WGS sequence"/>
</dbReference>
<keyword evidence="2" id="KW-1185">Reference proteome</keyword>
<gene>
    <name evidence="1" type="ORF">SAMN06265360_101241</name>
</gene>